<dbReference type="InterPro" id="IPR046977">
    <property type="entry name" value="RsmC/RlmG"/>
</dbReference>
<evidence type="ECO:0000313" key="6">
    <source>
        <dbReference type="Proteomes" id="UP000321103"/>
    </source>
</evidence>
<comment type="caution">
    <text evidence="5">The sequence shown here is derived from an EMBL/GenBank/DDBJ whole genome shotgun (WGS) entry which is preliminary data.</text>
</comment>
<accession>A0A512IAP3</accession>
<dbReference type="Gene3D" id="3.40.50.150">
    <property type="entry name" value="Vaccinia Virus protein VP39"/>
    <property type="match status" value="1"/>
</dbReference>
<gene>
    <name evidence="5" type="ORF">KTU01_08980</name>
</gene>
<reference evidence="5 6" key="1">
    <citation type="submission" date="2019-07" db="EMBL/GenBank/DDBJ databases">
        <title>Whole genome shotgun sequence of Kocuria turfanensis NBRC 107627.</title>
        <authorList>
            <person name="Hosoyama A."/>
            <person name="Uohara A."/>
            <person name="Ohji S."/>
            <person name="Ichikawa N."/>
        </authorList>
    </citation>
    <scope>NUCLEOTIDE SEQUENCE [LARGE SCALE GENOMIC DNA]</scope>
    <source>
        <strain evidence="5 6">NBRC 107627</strain>
    </source>
</reference>
<dbReference type="PANTHER" id="PTHR47816">
    <property type="entry name" value="RIBOSOMAL RNA SMALL SUBUNIT METHYLTRANSFERASE C"/>
    <property type="match status" value="1"/>
</dbReference>
<dbReference type="CDD" id="cd02440">
    <property type="entry name" value="AdoMet_MTases"/>
    <property type="match status" value="1"/>
</dbReference>
<keyword evidence="2" id="KW-0808">Transferase</keyword>
<dbReference type="InterPro" id="IPR029063">
    <property type="entry name" value="SAM-dependent_MTases_sf"/>
</dbReference>
<dbReference type="AlphaFoldDB" id="A0A512IAP3"/>
<dbReference type="GO" id="GO:0032259">
    <property type="term" value="P:methylation"/>
    <property type="evidence" value="ECO:0007669"/>
    <property type="project" value="UniProtKB-KW"/>
</dbReference>
<evidence type="ECO:0000256" key="2">
    <source>
        <dbReference type="ARBA" id="ARBA00022679"/>
    </source>
</evidence>
<dbReference type="GO" id="GO:0008757">
    <property type="term" value="F:S-adenosylmethionine-dependent methyltransferase activity"/>
    <property type="evidence" value="ECO:0007669"/>
    <property type="project" value="InterPro"/>
</dbReference>
<evidence type="ECO:0000256" key="1">
    <source>
        <dbReference type="ARBA" id="ARBA00022603"/>
    </source>
</evidence>
<dbReference type="Pfam" id="PF05175">
    <property type="entry name" value="MTS"/>
    <property type="match status" value="1"/>
</dbReference>
<evidence type="ECO:0000256" key="3">
    <source>
        <dbReference type="SAM" id="MobiDB-lite"/>
    </source>
</evidence>
<dbReference type="PANTHER" id="PTHR47816:SF4">
    <property type="entry name" value="RIBOSOMAL RNA SMALL SUBUNIT METHYLTRANSFERASE C"/>
    <property type="match status" value="1"/>
</dbReference>
<sequence>MTRRSDSPDPAAGPAAPNPGTEHYFSEDPSVPEVRRPVTVALRGREVVLQTSNGVFSPRGLDKGTSVLLRNVPDPAGPELLDVGCGWGPIALSLAEAAPGARVTAVDVNERSLGLTRDNAAALGLGNVEVLLPEQVPADRRFDTIWSNPPIRIGKQQLHELLLRWLPRLNPGGSAWLVVQKNLGADSLQKWLAAELGGSFRVSRHATDKGFRVLRVDRPA</sequence>
<evidence type="ECO:0000313" key="5">
    <source>
        <dbReference type="EMBL" id="GEO94775.1"/>
    </source>
</evidence>
<dbReference type="EMBL" id="BJZS01000027">
    <property type="protein sequence ID" value="GEO94775.1"/>
    <property type="molecule type" value="Genomic_DNA"/>
</dbReference>
<name>A0A512IAP3_9MICC</name>
<organism evidence="5 6">
    <name type="scientific">Kocuria turfanensis</name>
    <dbReference type="NCBI Taxonomy" id="388357"/>
    <lineage>
        <taxon>Bacteria</taxon>
        <taxon>Bacillati</taxon>
        <taxon>Actinomycetota</taxon>
        <taxon>Actinomycetes</taxon>
        <taxon>Micrococcales</taxon>
        <taxon>Micrococcaceae</taxon>
        <taxon>Kocuria</taxon>
    </lineage>
</organism>
<feature type="domain" description="Methyltransferase small" evidence="4">
    <location>
        <begin position="48"/>
        <end position="214"/>
    </location>
</feature>
<keyword evidence="6" id="KW-1185">Reference proteome</keyword>
<keyword evidence="1 5" id="KW-0489">Methyltransferase</keyword>
<dbReference type="RefSeq" id="WP_084271697.1">
    <property type="nucleotide sequence ID" value="NZ_BJZS01000027.1"/>
</dbReference>
<protein>
    <submittedName>
        <fullName evidence="5">16S RNA G1207 methylase RsmC</fullName>
    </submittedName>
</protein>
<feature type="compositionally biased region" description="Low complexity" evidence="3">
    <location>
        <begin position="8"/>
        <end position="20"/>
    </location>
</feature>
<feature type="region of interest" description="Disordered" evidence="3">
    <location>
        <begin position="1"/>
        <end position="32"/>
    </location>
</feature>
<dbReference type="InterPro" id="IPR007848">
    <property type="entry name" value="Small_mtfrase_dom"/>
</dbReference>
<proteinExistence type="predicted"/>
<evidence type="ECO:0000259" key="4">
    <source>
        <dbReference type="Pfam" id="PF05175"/>
    </source>
</evidence>
<dbReference type="STRING" id="388357.GCA_001580365_03419"/>
<dbReference type="SUPFAM" id="SSF53335">
    <property type="entry name" value="S-adenosyl-L-methionine-dependent methyltransferases"/>
    <property type="match status" value="1"/>
</dbReference>
<dbReference type="Proteomes" id="UP000321103">
    <property type="component" value="Unassembled WGS sequence"/>
</dbReference>